<accession>A0ABX8NSI2</accession>
<proteinExistence type="predicted"/>
<evidence type="ECO:0000313" key="2">
    <source>
        <dbReference type="Proteomes" id="UP000824010"/>
    </source>
</evidence>
<dbReference type="NCBIfam" id="TIGR03696">
    <property type="entry name" value="Rhs_assc_core"/>
    <property type="match status" value="1"/>
</dbReference>
<dbReference type="InterPro" id="IPR022385">
    <property type="entry name" value="Rhs_assc_core"/>
</dbReference>
<protein>
    <submittedName>
        <fullName evidence="1">RHS repeat-associated core domain-containing protein</fullName>
    </submittedName>
</protein>
<reference evidence="1 2" key="1">
    <citation type="journal article" date="2021" name="Microorganisms">
        <title>The Ever-Expanding Pseudomonas Genus: Description of 43 New Species and Partition of the Pseudomonas putida Group.</title>
        <authorList>
            <person name="Girard L."/>
            <person name="Lood C."/>
            <person name="Hofte M."/>
            <person name="Vandamme P."/>
            <person name="Rokni-Zadeh H."/>
            <person name="van Noort V."/>
            <person name="Lavigne R."/>
            <person name="De Mot R."/>
        </authorList>
    </citation>
    <scope>NUCLEOTIDE SEQUENCE [LARGE SCALE GENOMIC DNA]</scope>
    <source>
        <strain evidence="1 2">COW77</strain>
    </source>
</reference>
<keyword evidence="2" id="KW-1185">Reference proteome</keyword>
<name>A0ABX8NSI2_9PSED</name>
<evidence type="ECO:0000313" key="1">
    <source>
        <dbReference type="EMBL" id="QXH59122.1"/>
    </source>
</evidence>
<organism evidence="1 2">
    <name type="scientific">Pseudomonas maumuensis</name>
    <dbReference type="NCBI Taxonomy" id="2842354"/>
    <lineage>
        <taxon>Bacteria</taxon>
        <taxon>Pseudomonadati</taxon>
        <taxon>Pseudomonadota</taxon>
        <taxon>Gammaproteobacteria</taxon>
        <taxon>Pseudomonadales</taxon>
        <taxon>Pseudomonadaceae</taxon>
        <taxon>Pseudomonas</taxon>
    </lineage>
</organism>
<dbReference type="Proteomes" id="UP000824010">
    <property type="component" value="Chromosome"/>
</dbReference>
<sequence>MCDRQQSVLMAAETPRSYTAYGGLSTVLGARLAYCGEPRDGLAGNYHLGNGHRTYSPALMRFHSPDNLSPFGAGGINTYAYCSNDPINYRDPEGRSKSTVTRLLQAFGMGKTAVQLKHIEAAAHMWEASGTKNAADLGDWSTLAGAVVLGALNTVLSAHAMAGGSPMGNSEGFISLYDTYRGYYKPYQMSSLDELQQNMKYNVLQLSLGALSTAADAYASVRLLRFTDEWKPDKVHPSAFEELRVLRTGDDLPV</sequence>
<dbReference type="EMBL" id="CP077077">
    <property type="protein sequence ID" value="QXH59122.1"/>
    <property type="molecule type" value="Genomic_DNA"/>
</dbReference>
<gene>
    <name evidence="1" type="ORF">KSS90_07020</name>
</gene>